<dbReference type="Gene3D" id="3.40.50.970">
    <property type="match status" value="1"/>
</dbReference>
<dbReference type="eggNOG" id="arCOG01051">
    <property type="taxonomic scope" value="Archaea"/>
</dbReference>
<feature type="domain" description="Transketolase-like pyrimidine-binding" evidence="5">
    <location>
        <begin position="7"/>
        <end position="172"/>
    </location>
</feature>
<dbReference type="SMART" id="SM00861">
    <property type="entry name" value="Transket_pyr"/>
    <property type="match status" value="1"/>
</dbReference>
<dbReference type="InParanoid" id="Q6L177"/>
<dbReference type="PANTHER" id="PTHR43825">
    <property type="entry name" value="PYRUVATE DEHYDROGENASE E1 COMPONENT"/>
    <property type="match status" value="1"/>
</dbReference>
<evidence type="ECO:0000313" key="9">
    <source>
        <dbReference type="Proteomes" id="UP000192315"/>
    </source>
</evidence>
<dbReference type="InterPro" id="IPR005475">
    <property type="entry name" value="Transketolase-like_Pyr-bd"/>
</dbReference>
<keyword evidence="4" id="KW-0786">Thiamine pyrophosphate</keyword>
<dbReference type="PANTHER" id="PTHR43825:SF1">
    <property type="entry name" value="TRANSKETOLASE-LIKE PYRIMIDINE-BINDING DOMAIN-CONTAINING PROTEIN"/>
    <property type="match status" value="1"/>
</dbReference>
<dbReference type="CDD" id="cd07033">
    <property type="entry name" value="TPP_PYR_DXS_TK_like"/>
    <property type="match status" value="1"/>
</dbReference>
<evidence type="ECO:0000313" key="8">
    <source>
        <dbReference type="Proteomes" id="UP000000438"/>
    </source>
</evidence>
<evidence type="ECO:0000256" key="2">
    <source>
        <dbReference type="ARBA" id="ARBA00007131"/>
    </source>
</evidence>
<reference evidence="7 9" key="3">
    <citation type="submission" date="2017-04" db="EMBL/GenBank/DDBJ databases">
        <authorList>
            <person name="Varghese N."/>
            <person name="Submissions S."/>
        </authorList>
    </citation>
    <scope>NUCLEOTIDE SEQUENCE [LARGE SCALE GENOMIC DNA]</scope>
    <source>
        <strain evidence="7 9">DSM 9789</strain>
    </source>
</reference>
<dbReference type="InterPro" id="IPR020826">
    <property type="entry name" value="Transketolase_BS"/>
</dbReference>
<accession>Q6L177</accession>
<dbReference type="PATRIC" id="fig|263820.9.peg.725"/>
<dbReference type="GO" id="GO:0004802">
    <property type="term" value="F:transketolase activity"/>
    <property type="evidence" value="ECO:0007669"/>
    <property type="project" value="UniProtKB-EC"/>
</dbReference>
<name>Q6L177_PICTO</name>
<evidence type="ECO:0000256" key="3">
    <source>
        <dbReference type="ARBA" id="ARBA00022679"/>
    </source>
</evidence>
<reference evidence="6 8" key="1">
    <citation type="journal article" date="2004" name="Proc. Natl. Acad. Sci. U.S.A.">
        <title>Genome sequence of Picrophilus torridus and its implications for life around pH 0.</title>
        <authorList>
            <person name="Futterer O."/>
            <person name="Angelov A."/>
            <person name="Liesegang H."/>
            <person name="Gottschalk G."/>
            <person name="Schleper C."/>
            <person name="Schepers B."/>
            <person name="Dock C."/>
            <person name="Antranikian G."/>
            <person name="Liebl W."/>
        </authorList>
    </citation>
    <scope>NUCLEOTIDE SEQUENCE [LARGE SCALE GENOMIC DNA]</scope>
    <source>
        <strain evidence="8">ATCC 700027 / DSM 9790 / JCM 10055 / NBRC 100828</strain>
        <strain evidence="6">DSM 9790</strain>
    </source>
</reference>
<dbReference type="Proteomes" id="UP000000438">
    <property type="component" value="Chromosome"/>
</dbReference>
<dbReference type="Proteomes" id="UP000192315">
    <property type="component" value="Unassembled WGS sequence"/>
</dbReference>
<dbReference type="STRING" id="263820.PTO0690"/>
<evidence type="ECO:0000256" key="1">
    <source>
        <dbReference type="ARBA" id="ARBA00001964"/>
    </source>
</evidence>
<dbReference type="SUPFAM" id="SSF52922">
    <property type="entry name" value="TK C-terminal domain-like"/>
    <property type="match status" value="1"/>
</dbReference>
<dbReference type="EC" id="2.2.1.1" evidence="6"/>
<organism evidence="6 8">
    <name type="scientific">Picrophilus torridus (strain ATCC 700027 / DSM 9790 / JCM 10055 / NBRC 100828 / KAW 2/3)</name>
    <dbReference type="NCBI Taxonomy" id="1122961"/>
    <lineage>
        <taxon>Archaea</taxon>
        <taxon>Methanobacteriati</taxon>
        <taxon>Thermoplasmatota</taxon>
        <taxon>Thermoplasmata</taxon>
        <taxon>Thermoplasmatales</taxon>
        <taxon>Picrophilaceae</taxon>
        <taxon>Picrophilus</taxon>
    </lineage>
</organism>
<dbReference type="InterPro" id="IPR029061">
    <property type="entry name" value="THDP-binding"/>
</dbReference>
<dbReference type="AlphaFoldDB" id="Q6L177"/>
<dbReference type="GO" id="GO:0044272">
    <property type="term" value="P:sulfur compound biosynthetic process"/>
    <property type="evidence" value="ECO:0007669"/>
    <property type="project" value="UniProtKB-ARBA"/>
</dbReference>
<dbReference type="KEGG" id="pto:PTO0690"/>
<sequence>MQAEILESLREAYGDELARLGSKNRNIVVLDADLSSSTKTEIFWKSFPDRFFNMGISEQSMVTTAAGLALSGKKVFASTFAVFLSRTYEQLRQSICYNNAPVNFVVTHSGISVGEDGPTHQMLEDVGIMSGLPNMHVIVPADSVETRKVIDYLADYGDSPHYVRLTREKFPVIYSNDYEFIEGKASTLNDGNDITIIAYGIMVSFALRAADLLKENNISARVINMSSIKPIDRDVIIKAARETGRIITAEEHSIYNGLGSRVAEIIAENQYARLKRFGMNDTFGKSGKGMELFDYFHIGYKDLFNTAMNMVNGDKR</sequence>
<dbReference type="GeneID" id="2844343"/>
<comment type="similarity">
    <text evidence="2">Belongs to the transketolase family.</text>
</comment>
<dbReference type="GO" id="GO:0006082">
    <property type="term" value="P:organic acid metabolic process"/>
    <property type="evidence" value="ECO:0007669"/>
    <property type="project" value="UniProtKB-ARBA"/>
</dbReference>
<reference evidence="6" key="2">
    <citation type="submission" date="2004-02" db="EMBL/GenBank/DDBJ databases">
        <authorList>
            <person name="Fuetterer O."/>
            <person name="Angelov A."/>
            <person name="Liesegang H."/>
            <person name="Gottschalk G."/>
            <person name="Schleper C."/>
            <person name="Schepers B."/>
            <person name="Dock C."/>
            <person name="Antranikian G."/>
            <person name="Liebl W."/>
        </authorList>
    </citation>
    <scope>NUCLEOTIDE SEQUENCE</scope>
    <source>
        <strain evidence="6">DSM 9790</strain>
    </source>
</reference>
<dbReference type="FunFam" id="3.40.50.970:FF:000129">
    <property type="entry name" value="Transketolase"/>
    <property type="match status" value="1"/>
</dbReference>
<dbReference type="PROSITE" id="PS00802">
    <property type="entry name" value="TRANSKETOLASE_2"/>
    <property type="match status" value="1"/>
</dbReference>
<dbReference type="InterPro" id="IPR033248">
    <property type="entry name" value="Transketolase_C"/>
</dbReference>
<evidence type="ECO:0000313" key="6">
    <source>
        <dbReference type="EMBL" id="AAT43275.1"/>
    </source>
</evidence>
<dbReference type="HOGENOM" id="CLU_009227_1_1_2"/>
<dbReference type="InterPro" id="IPR051157">
    <property type="entry name" value="PDH/Transketolase"/>
</dbReference>
<dbReference type="EMBL" id="AE017261">
    <property type="protein sequence ID" value="AAT43275.1"/>
    <property type="molecule type" value="Genomic_DNA"/>
</dbReference>
<evidence type="ECO:0000259" key="5">
    <source>
        <dbReference type="SMART" id="SM00861"/>
    </source>
</evidence>
<keyword evidence="3 6" id="KW-0808">Transferase</keyword>
<evidence type="ECO:0000313" key="7">
    <source>
        <dbReference type="EMBL" id="SMD30418.1"/>
    </source>
</evidence>
<protein>
    <submittedName>
        <fullName evidence="6">Transketolase subunit B</fullName>
        <ecNumber evidence="6">2.2.1.1</ecNumber>
    </submittedName>
</protein>
<dbReference type="InterPro" id="IPR009014">
    <property type="entry name" value="Transketo_C/PFOR_II"/>
</dbReference>
<evidence type="ECO:0000256" key="4">
    <source>
        <dbReference type="ARBA" id="ARBA00023052"/>
    </source>
</evidence>
<accession>A0A8G2L6W6</accession>
<gene>
    <name evidence="6" type="ordered locus">PTO0690</name>
    <name evidence="7" type="ORF">SAMN02745355_0298</name>
</gene>
<comment type="cofactor">
    <cofactor evidence="1">
        <name>thiamine diphosphate</name>
        <dbReference type="ChEBI" id="CHEBI:58937"/>
    </cofactor>
</comment>
<keyword evidence="9" id="KW-1185">Reference proteome</keyword>
<proteinExistence type="inferred from homology"/>
<dbReference type="OrthoDB" id="6779at2157"/>
<dbReference type="Pfam" id="PF02780">
    <property type="entry name" value="Transketolase_C"/>
    <property type="match status" value="1"/>
</dbReference>
<dbReference type="SUPFAM" id="SSF52518">
    <property type="entry name" value="Thiamin diphosphate-binding fold (THDP-binding)"/>
    <property type="match status" value="1"/>
</dbReference>
<dbReference type="RefSeq" id="WP_011177491.1">
    <property type="nucleotide sequence ID" value="NC_005877.1"/>
</dbReference>
<dbReference type="FunCoup" id="Q6L177">
    <property type="interactions" value="118"/>
</dbReference>
<dbReference type="EMBL" id="FWYE01000001">
    <property type="protein sequence ID" value="SMD30418.1"/>
    <property type="molecule type" value="Genomic_DNA"/>
</dbReference>
<dbReference type="Gene3D" id="3.40.50.920">
    <property type="match status" value="1"/>
</dbReference>
<dbReference type="PaxDb" id="263820-PTO0690"/>
<dbReference type="Pfam" id="PF02779">
    <property type="entry name" value="Transket_pyr"/>
    <property type="match status" value="1"/>
</dbReference>